<dbReference type="CDD" id="cd00882">
    <property type="entry name" value="Ras_like_GTPase"/>
    <property type="match status" value="1"/>
</dbReference>
<evidence type="ECO:0000259" key="4">
    <source>
        <dbReference type="PROSITE" id="PS50009"/>
    </source>
</evidence>
<dbReference type="SUPFAM" id="SSF52540">
    <property type="entry name" value="P-loop containing nucleoside triphosphate hydrolases"/>
    <property type="match status" value="1"/>
</dbReference>
<dbReference type="SUPFAM" id="SSF48366">
    <property type="entry name" value="Ras GEF"/>
    <property type="match status" value="1"/>
</dbReference>
<dbReference type="CDD" id="cd06224">
    <property type="entry name" value="REM"/>
    <property type="match status" value="1"/>
</dbReference>
<dbReference type="Pfam" id="PF00617">
    <property type="entry name" value="RasGEF"/>
    <property type="match status" value="1"/>
</dbReference>
<evidence type="ECO:0000256" key="2">
    <source>
        <dbReference type="PROSITE-ProRule" id="PRU00168"/>
    </source>
</evidence>
<evidence type="ECO:0000256" key="3">
    <source>
        <dbReference type="SAM" id="MobiDB-lite"/>
    </source>
</evidence>
<dbReference type="PANTHER" id="PTHR23113">
    <property type="entry name" value="GUANINE NUCLEOTIDE EXCHANGE FACTOR"/>
    <property type="match status" value="1"/>
</dbReference>
<name>A0A9P4I749_9PEZI</name>
<feature type="domain" description="N-terminal Ras-GEF" evidence="5">
    <location>
        <begin position="262"/>
        <end position="388"/>
    </location>
</feature>
<dbReference type="GO" id="GO:0005085">
    <property type="term" value="F:guanyl-nucleotide exchange factor activity"/>
    <property type="evidence" value="ECO:0007669"/>
    <property type="project" value="UniProtKB-KW"/>
</dbReference>
<gene>
    <name evidence="6" type="ORF">NA57DRAFT_48857</name>
</gene>
<accession>A0A9P4I749</accession>
<dbReference type="Gene3D" id="1.10.840.10">
    <property type="entry name" value="Ras guanine-nucleotide exchange factors catalytic domain"/>
    <property type="match status" value="1"/>
</dbReference>
<organism evidence="6 7">
    <name type="scientific">Rhizodiscina lignyota</name>
    <dbReference type="NCBI Taxonomy" id="1504668"/>
    <lineage>
        <taxon>Eukaryota</taxon>
        <taxon>Fungi</taxon>
        <taxon>Dikarya</taxon>
        <taxon>Ascomycota</taxon>
        <taxon>Pezizomycotina</taxon>
        <taxon>Dothideomycetes</taxon>
        <taxon>Pleosporomycetidae</taxon>
        <taxon>Aulographales</taxon>
        <taxon>Rhizodiscinaceae</taxon>
        <taxon>Rhizodiscina</taxon>
    </lineage>
</organism>
<feature type="compositionally biased region" description="Polar residues" evidence="3">
    <location>
        <begin position="243"/>
        <end position="257"/>
    </location>
</feature>
<dbReference type="GO" id="GO:0007265">
    <property type="term" value="P:Ras protein signal transduction"/>
    <property type="evidence" value="ECO:0007669"/>
    <property type="project" value="TreeGrafter"/>
</dbReference>
<sequence length="776" mass="86421">MHEINIAVLGAAGVGKSSFIQRVFDHRAPPTLTVTPRKMSIDGEEYTVRLIELSFDDLEFDDSHITWPDAADSRPLPPIDGVLTLYDVMNKESLTDVPETLRAVYKSSLPFHLVACKCDNHPNLRHIDPVSVSQRAKALIGAVNTFETSETQPGTQKRCLFALLRVIVNARYDHPAVVTARRRANSAIPRPRSVQKHSRASSELSGSMSKSAQNLPEAVARSGGPSQSIVNLSNAASYDTLRSGPTSGSEQEPSAATIQKERPSIEKGYTWDQLIDRLLSQPLSKADVKFVSVFLALFRAFAAPGQLLEAILRRFNEVSLNDAIPEMSRTVIQLRHLAVLEQWASTYPGDFAHPATRASMCRFVALISNTRIFSVAAREIAADLEVVAEDDDTDWACCDRNRARPDTMLTFMSEASTLHEENWEDLIRELSGMSFTGAMNQTAPITPTSNVARSPATSSASTGSSSGQTMLAAIEAAAVQARTMKPNPRLPLTKAFWHALMDAPDESIAKELTRMDWTMFQSIRPRDLVRHVSLNAEQKRGCRSLENVNRMIEHFNHLAWWVANFVLMRDKPKHRALMLEKFMRVARKLRELNNYNSLGAIIAGINSTSVHRLQATRELISSLIVRDFMKLEILMGTQKSHFAYRLAWENSSGERIPYIPLHRRDLVSALEGNRTWMEGSEKMEAGGSMGSGGSQMVRRYITDGKERINWKKFEIMGEVIVGVQSAQSVPMTRLGKNDIVRESVLEVRINKDDDVSAPFPGSFRCLASGPLPHWTT</sequence>
<feature type="region of interest" description="Disordered" evidence="3">
    <location>
        <begin position="240"/>
        <end position="262"/>
    </location>
</feature>
<feature type="domain" description="Ras-GEF" evidence="4">
    <location>
        <begin position="504"/>
        <end position="760"/>
    </location>
</feature>
<evidence type="ECO:0000313" key="7">
    <source>
        <dbReference type="Proteomes" id="UP000799772"/>
    </source>
</evidence>
<feature type="region of interest" description="Disordered" evidence="3">
    <location>
        <begin position="183"/>
        <end position="228"/>
    </location>
</feature>
<evidence type="ECO:0000259" key="5">
    <source>
        <dbReference type="PROSITE" id="PS50212"/>
    </source>
</evidence>
<dbReference type="InterPro" id="IPR027417">
    <property type="entry name" value="P-loop_NTPase"/>
</dbReference>
<dbReference type="AlphaFoldDB" id="A0A9P4I749"/>
<dbReference type="PROSITE" id="PS50212">
    <property type="entry name" value="RASGEF_NTER"/>
    <property type="match status" value="1"/>
</dbReference>
<dbReference type="SMART" id="SM00173">
    <property type="entry name" value="RAS"/>
    <property type="match status" value="1"/>
</dbReference>
<dbReference type="PROSITE" id="PS50009">
    <property type="entry name" value="RASGEF_CAT"/>
    <property type="match status" value="1"/>
</dbReference>
<dbReference type="InterPro" id="IPR000651">
    <property type="entry name" value="Ras-like_Gua-exchang_fac_N"/>
</dbReference>
<comment type="caution">
    <text evidence="6">The sequence shown here is derived from an EMBL/GenBank/DDBJ whole genome shotgun (WGS) entry which is preliminary data.</text>
</comment>
<dbReference type="InterPro" id="IPR001895">
    <property type="entry name" value="RASGEF_cat_dom"/>
</dbReference>
<reference evidence="6" key="1">
    <citation type="journal article" date="2020" name="Stud. Mycol.">
        <title>101 Dothideomycetes genomes: a test case for predicting lifestyles and emergence of pathogens.</title>
        <authorList>
            <person name="Haridas S."/>
            <person name="Albert R."/>
            <person name="Binder M."/>
            <person name="Bloem J."/>
            <person name="Labutti K."/>
            <person name="Salamov A."/>
            <person name="Andreopoulos B."/>
            <person name="Baker S."/>
            <person name="Barry K."/>
            <person name="Bills G."/>
            <person name="Bluhm B."/>
            <person name="Cannon C."/>
            <person name="Castanera R."/>
            <person name="Culley D."/>
            <person name="Daum C."/>
            <person name="Ezra D."/>
            <person name="Gonzalez J."/>
            <person name="Henrissat B."/>
            <person name="Kuo A."/>
            <person name="Liang C."/>
            <person name="Lipzen A."/>
            <person name="Lutzoni F."/>
            <person name="Magnuson J."/>
            <person name="Mondo S."/>
            <person name="Nolan M."/>
            <person name="Ohm R."/>
            <person name="Pangilinan J."/>
            <person name="Park H.-J."/>
            <person name="Ramirez L."/>
            <person name="Alfaro M."/>
            <person name="Sun H."/>
            <person name="Tritt A."/>
            <person name="Yoshinaga Y."/>
            <person name="Zwiers L.-H."/>
            <person name="Turgeon B."/>
            <person name="Goodwin S."/>
            <person name="Spatafora J."/>
            <person name="Crous P."/>
            <person name="Grigoriev I."/>
        </authorList>
    </citation>
    <scope>NUCLEOTIDE SEQUENCE</scope>
    <source>
        <strain evidence="6">CBS 133067</strain>
    </source>
</reference>
<dbReference type="InterPro" id="IPR023578">
    <property type="entry name" value="Ras_GEF_dom_sf"/>
</dbReference>
<feature type="compositionally biased region" description="Polar residues" evidence="3">
    <location>
        <begin position="201"/>
        <end position="214"/>
    </location>
</feature>
<dbReference type="Proteomes" id="UP000799772">
    <property type="component" value="Unassembled WGS sequence"/>
</dbReference>
<protein>
    <submittedName>
        <fullName evidence="6">Ras GEF</fullName>
    </submittedName>
</protein>
<dbReference type="EMBL" id="ML978139">
    <property type="protein sequence ID" value="KAF2093287.1"/>
    <property type="molecule type" value="Genomic_DNA"/>
</dbReference>
<proteinExistence type="predicted"/>
<keyword evidence="1 2" id="KW-0344">Guanine-nucleotide releasing factor</keyword>
<dbReference type="PANTHER" id="PTHR23113:SF348">
    <property type="entry name" value="GUANYL-NUCLEOTIDE EXCHANGE FACTOR RASGEF, PUTATIVE (AFU_ORTHOLOGUE AFUA_1G04700)-RELATED"/>
    <property type="match status" value="1"/>
</dbReference>
<feature type="region of interest" description="Disordered" evidence="3">
    <location>
        <begin position="444"/>
        <end position="467"/>
    </location>
</feature>
<dbReference type="Gene3D" id="3.40.50.300">
    <property type="entry name" value="P-loop containing nucleotide triphosphate hydrolases"/>
    <property type="match status" value="1"/>
</dbReference>
<dbReference type="Pfam" id="PF00618">
    <property type="entry name" value="RasGEF_N"/>
    <property type="match status" value="1"/>
</dbReference>
<evidence type="ECO:0000256" key="1">
    <source>
        <dbReference type="ARBA" id="ARBA00022658"/>
    </source>
</evidence>
<dbReference type="InterPro" id="IPR008937">
    <property type="entry name" value="Ras-like_GEF"/>
</dbReference>
<dbReference type="SMART" id="SM00147">
    <property type="entry name" value="RasGEF"/>
    <property type="match status" value="1"/>
</dbReference>
<feature type="compositionally biased region" description="Low complexity" evidence="3">
    <location>
        <begin position="456"/>
        <end position="467"/>
    </location>
</feature>
<dbReference type="OrthoDB" id="28357at2759"/>
<dbReference type="Gene3D" id="1.20.870.10">
    <property type="entry name" value="Son of sevenless (SoS) protein Chain: S domain 1"/>
    <property type="match status" value="1"/>
</dbReference>
<keyword evidence="7" id="KW-1185">Reference proteome</keyword>
<evidence type="ECO:0000313" key="6">
    <source>
        <dbReference type="EMBL" id="KAF2093287.1"/>
    </source>
</evidence>
<dbReference type="GO" id="GO:0005886">
    <property type="term" value="C:plasma membrane"/>
    <property type="evidence" value="ECO:0007669"/>
    <property type="project" value="TreeGrafter"/>
</dbReference>
<dbReference type="InterPro" id="IPR036964">
    <property type="entry name" value="RASGEF_cat_dom_sf"/>
</dbReference>